<keyword evidence="4" id="KW-0238">DNA-binding</keyword>
<evidence type="ECO:0000256" key="5">
    <source>
        <dbReference type="ARBA" id="ARBA00023163"/>
    </source>
</evidence>
<dbReference type="PANTHER" id="PTHR46577">
    <property type="entry name" value="HTH-TYPE TRANSCRIPTIONAL REGULATORY PROTEIN GABR"/>
    <property type="match status" value="1"/>
</dbReference>
<comment type="similarity">
    <text evidence="1">In the C-terminal section; belongs to the class-I pyridoxal-phosphate-dependent aminotransferase family.</text>
</comment>
<evidence type="ECO:0000256" key="1">
    <source>
        <dbReference type="ARBA" id="ARBA00005384"/>
    </source>
</evidence>
<keyword evidence="3" id="KW-0805">Transcription regulation</keyword>
<gene>
    <name evidence="8" type="ORF">M4V62_17670</name>
</gene>
<evidence type="ECO:0000256" key="2">
    <source>
        <dbReference type="ARBA" id="ARBA00022898"/>
    </source>
</evidence>
<dbReference type="Gene3D" id="3.40.640.10">
    <property type="entry name" value="Type I PLP-dependent aspartate aminotransferase-like (Major domain)"/>
    <property type="match status" value="1"/>
</dbReference>
<keyword evidence="8" id="KW-0808">Transferase</keyword>
<feature type="region of interest" description="Disordered" evidence="6">
    <location>
        <begin position="89"/>
        <end position="117"/>
    </location>
</feature>
<organism evidence="8 9">
    <name type="scientific">Streptomyces durmitorensis</name>
    <dbReference type="NCBI Taxonomy" id="319947"/>
    <lineage>
        <taxon>Bacteria</taxon>
        <taxon>Bacillati</taxon>
        <taxon>Actinomycetota</taxon>
        <taxon>Actinomycetes</taxon>
        <taxon>Kitasatosporales</taxon>
        <taxon>Streptomycetaceae</taxon>
        <taxon>Streptomyces</taxon>
    </lineage>
</organism>
<dbReference type="SUPFAM" id="SSF46785">
    <property type="entry name" value="Winged helix' DNA-binding domain"/>
    <property type="match status" value="1"/>
</dbReference>
<dbReference type="CDD" id="cd00609">
    <property type="entry name" value="AAT_like"/>
    <property type="match status" value="1"/>
</dbReference>
<evidence type="ECO:0000259" key="7">
    <source>
        <dbReference type="PROSITE" id="PS50949"/>
    </source>
</evidence>
<evidence type="ECO:0000313" key="8">
    <source>
        <dbReference type="EMBL" id="UQT56775.1"/>
    </source>
</evidence>
<keyword evidence="2" id="KW-0663">Pyridoxal phosphate</keyword>
<dbReference type="PANTHER" id="PTHR46577:SF1">
    <property type="entry name" value="HTH-TYPE TRANSCRIPTIONAL REGULATORY PROTEIN GABR"/>
    <property type="match status" value="1"/>
</dbReference>
<dbReference type="CDD" id="cd07377">
    <property type="entry name" value="WHTH_GntR"/>
    <property type="match status" value="1"/>
</dbReference>
<dbReference type="RefSeq" id="WP_249588229.1">
    <property type="nucleotide sequence ID" value="NZ_BAAAQL010000040.1"/>
</dbReference>
<accession>A0ABY4PSD3</accession>
<dbReference type="PROSITE" id="PS50949">
    <property type="entry name" value="HTH_GNTR"/>
    <property type="match status" value="1"/>
</dbReference>
<dbReference type="InterPro" id="IPR015421">
    <property type="entry name" value="PyrdxlP-dep_Trfase_major"/>
</dbReference>
<dbReference type="InterPro" id="IPR051446">
    <property type="entry name" value="HTH_trans_reg/aminotransferase"/>
</dbReference>
<evidence type="ECO:0000256" key="6">
    <source>
        <dbReference type="SAM" id="MobiDB-lite"/>
    </source>
</evidence>
<keyword evidence="5" id="KW-0804">Transcription</keyword>
<name>A0ABY4PSD3_9ACTN</name>
<keyword evidence="9" id="KW-1185">Reference proteome</keyword>
<dbReference type="Pfam" id="PF00155">
    <property type="entry name" value="Aminotran_1_2"/>
    <property type="match status" value="1"/>
</dbReference>
<dbReference type="InterPro" id="IPR036390">
    <property type="entry name" value="WH_DNA-bd_sf"/>
</dbReference>
<evidence type="ECO:0000256" key="4">
    <source>
        <dbReference type="ARBA" id="ARBA00023125"/>
    </source>
</evidence>
<dbReference type="InterPro" id="IPR000524">
    <property type="entry name" value="Tscrpt_reg_HTH_GntR"/>
</dbReference>
<dbReference type="InterPro" id="IPR015424">
    <property type="entry name" value="PyrdxlP-dep_Trfase"/>
</dbReference>
<reference evidence="8 9" key="1">
    <citation type="submission" date="2022-05" db="EMBL/GenBank/DDBJ databases">
        <authorList>
            <person name="Zhou X."/>
            <person name="Li K."/>
            <person name="Man Y."/>
        </authorList>
    </citation>
    <scope>NUCLEOTIDE SEQUENCE [LARGE SCALE GENOMIC DNA]</scope>
    <source>
        <strain evidence="8 9">MS405</strain>
    </source>
</reference>
<proteinExistence type="inferred from homology"/>
<evidence type="ECO:0000313" key="9">
    <source>
        <dbReference type="Proteomes" id="UP000829992"/>
    </source>
</evidence>
<protein>
    <submittedName>
        <fullName evidence="8">PLP-dependent aminotransferase family protein</fullName>
    </submittedName>
</protein>
<dbReference type="PRINTS" id="PR00035">
    <property type="entry name" value="HTHGNTR"/>
</dbReference>
<dbReference type="Pfam" id="PF00392">
    <property type="entry name" value="GntR"/>
    <property type="match status" value="1"/>
</dbReference>
<dbReference type="Gene3D" id="1.10.10.10">
    <property type="entry name" value="Winged helix-like DNA-binding domain superfamily/Winged helix DNA-binding domain"/>
    <property type="match status" value="1"/>
</dbReference>
<evidence type="ECO:0000256" key="3">
    <source>
        <dbReference type="ARBA" id="ARBA00023015"/>
    </source>
</evidence>
<dbReference type="GO" id="GO:0008483">
    <property type="term" value="F:transaminase activity"/>
    <property type="evidence" value="ECO:0007669"/>
    <property type="project" value="UniProtKB-KW"/>
</dbReference>
<feature type="domain" description="HTH gntR-type" evidence="7">
    <location>
        <begin position="24"/>
        <end position="92"/>
    </location>
</feature>
<dbReference type="InterPro" id="IPR004839">
    <property type="entry name" value="Aminotransferase_I/II_large"/>
</dbReference>
<sequence>MEDSWATLGVDLHLEMAGEAATHSGVRKGLTDALREAVRGGRLAPGTRLPSSRSLAVDLGIARNTVADAYADLVAEGWLTARQGSGTRVAERAVPRPAAPAPRRRAAGGPTYDLMPGTPDLGSFPRAAWLKAARRAMAAAPNDALGYGDPRGRIELRTALADYLSRARGVHADPDRIVICAGFAQGLSVLGGVLRARGLREMTVESYGLDVHWNLLKRAGLRTRPLPFDELGTSTEELGSGRARAALLTPAHQFPMGDPLHPDRRAAAVDWARSAGGLILEDDYDGEFRYDRQPVGALQGLDPDRVVYLGTASKSLAPGLRLGWMVLPAPIAAEVVEAKSGAEWACGALDQLTLAEFITSGAYDRHVRGARLRYRRRRDQLVAALAARAPEVRATGIAAGLHAVLELPPGTERSVVQAASWQRLAVQGLSTFRHPAARVPGRDALVVGYGTPPDHAWAGALDALCRVLP</sequence>
<dbReference type="SUPFAM" id="SSF53383">
    <property type="entry name" value="PLP-dependent transferases"/>
    <property type="match status" value="1"/>
</dbReference>
<dbReference type="SMART" id="SM00345">
    <property type="entry name" value="HTH_GNTR"/>
    <property type="match status" value="1"/>
</dbReference>
<dbReference type="Proteomes" id="UP000829992">
    <property type="component" value="Chromosome"/>
</dbReference>
<dbReference type="InterPro" id="IPR036388">
    <property type="entry name" value="WH-like_DNA-bd_sf"/>
</dbReference>
<dbReference type="EMBL" id="CP097289">
    <property type="protein sequence ID" value="UQT56775.1"/>
    <property type="molecule type" value="Genomic_DNA"/>
</dbReference>
<keyword evidence="8" id="KW-0032">Aminotransferase</keyword>